<protein>
    <submittedName>
        <fullName evidence="8">Aquaporin family protein</fullName>
    </submittedName>
</protein>
<dbReference type="GO" id="GO:0015267">
    <property type="term" value="F:channel activity"/>
    <property type="evidence" value="ECO:0007669"/>
    <property type="project" value="InterPro"/>
</dbReference>
<dbReference type="PROSITE" id="PS00221">
    <property type="entry name" value="MIP"/>
    <property type="match status" value="1"/>
</dbReference>
<dbReference type="Proteomes" id="UP001074446">
    <property type="component" value="Unassembled WGS sequence"/>
</dbReference>
<comment type="subcellular location">
    <subcellularLocation>
        <location evidence="1">Membrane</location>
        <topology evidence="1">Multi-pass membrane protein</topology>
    </subcellularLocation>
</comment>
<dbReference type="Proteomes" id="UP001068021">
    <property type="component" value="Unassembled WGS sequence"/>
</dbReference>
<dbReference type="Pfam" id="PF00230">
    <property type="entry name" value="MIP"/>
    <property type="match status" value="1"/>
</dbReference>
<evidence type="ECO:0000256" key="2">
    <source>
        <dbReference type="ARBA" id="ARBA00022448"/>
    </source>
</evidence>
<evidence type="ECO:0000256" key="1">
    <source>
        <dbReference type="ARBA" id="ARBA00004141"/>
    </source>
</evidence>
<keyword evidence="9" id="KW-1185">Reference proteome</keyword>
<feature type="transmembrane region" description="Helical" evidence="6">
    <location>
        <begin position="174"/>
        <end position="198"/>
    </location>
</feature>
<dbReference type="InterPro" id="IPR023271">
    <property type="entry name" value="Aquaporin-like"/>
</dbReference>
<sequence>MISLKKRFLAELIGTFFLVFMGAGAAAITLMISKGSAVPNAFNIGIGALGGLGDWLAVGLAFGLTIVVLIYAMGHISGCHINPAVTIALWATKKFPGNEVVPYIIAQLIGASLASFLFAASVGMNAVTVGGLGATAPFEGISYYQAILVETIGTFLLMFVIMGSGVDRRAVPGFAGISIGFTVAAVITTIGNISGASLNPARTFGPYLGDYVLAGNNLWNYFPIYIIGPIVGAVLAAFIYEYISSEEKLPAQRVTREK</sequence>
<dbReference type="SUPFAM" id="SSF81338">
    <property type="entry name" value="Aquaporin-like"/>
    <property type="match status" value="1"/>
</dbReference>
<evidence type="ECO:0000313" key="7">
    <source>
        <dbReference type="EMBL" id="MCZ3367341.1"/>
    </source>
</evidence>
<dbReference type="PANTHER" id="PTHR45724:SF13">
    <property type="entry name" value="AQUAPORIN NIP1-1-RELATED"/>
    <property type="match status" value="1"/>
</dbReference>
<evidence type="ECO:0000256" key="3">
    <source>
        <dbReference type="ARBA" id="ARBA00022692"/>
    </source>
</evidence>
<evidence type="ECO:0000313" key="8">
    <source>
        <dbReference type="EMBL" id="MCZ3373511.1"/>
    </source>
</evidence>
<dbReference type="EMBL" id="JAPVER010000020">
    <property type="protein sequence ID" value="MCZ3367341.1"/>
    <property type="molecule type" value="Genomic_DNA"/>
</dbReference>
<reference evidence="8" key="1">
    <citation type="submission" date="2022-12" db="EMBL/GenBank/DDBJ databases">
        <title>Reclassification of two methanogenic archaea species isolated from the Kolyma lowland permafrost.</title>
        <authorList>
            <person name="Trubitsyn V.E."/>
            <person name="Rivkina E.M."/>
            <person name="Shcherbakova V.A."/>
        </authorList>
    </citation>
    <scope>NUCLEOTIDE SEQUENCE</scope>
    <source>
        <strain evidence="7">M2</strain>
        <strain evidence="8">MK4</strain>
    </source>
</reference>
<evidence type="ECO:0000313" key="9">
    <source>
        <dbReference type="Proteomes" id="UP001068021"/>
    </source>
</evidence>
<dbReference type="InterPro" id="IPR022357">
    <property type="entry name" value="MIP_CS"/>
</dbReference>
<comment type="caution">
    <text evidence="8">The sequence shown here is derived from an EMBL/GenBank/DDBJ whole genome shotgun (WGS) entry which is preliminary data.</text>
</comment>
<dbReference type="NCBIfam" id="TIGR00861">
    <property type="entry name" value="MIP"/>
    <property type="match status" value="1"/>
</dbReference>
<evidence type="ECO:0000256" key="6">
    <source>
        <dbReference type="SAM" id="Phobius"/>
    </source>
</evidence>
<proteinExistence type="predicted"/>
<feature type="transmembrane region" description="Helical" evidence="6">
    <location>
        <begin position="52"/>
        <end position="72"/>
    </location>
</feature>
<dbReference type="InterPro" id="IPR034294">
    <property type="entry name" value="Aquaporin_transptr"/>
</dbReference>
<accession>A0A9E5A6P2</accession>
<dbReference type="InterPro" id="IPR000425">
    <property type="entry name" value="MIP"/>
</dbReference>
<keyword evidence="4 6" id="KW-1133">Transmembrane helix</keyword>
<evidence type="ECO:0000256" key="4">
    <source>
        <dbReference type="ARBA" id="ARBA00022989"/>
    </source>
</evidence>
<dbReference type="PRINTS" id="PR00783">
    <property type="entry name" value="MINTRINSICP"/>
</dbReference>
<dbReference type="GO" id="GO:0016020">
    <property type="term" value="C:membrane"/>
    <property type="evidence" value="ECO:0007669"/>
    <property type="project" value="UniProtKB-SubCell"/>
</dbReference>
<organism evidence="8">
    <name type="scientific">Methanobacterium veterum</name>
    <dbReference type="NCBI Taxonomy" id="408577"/>
    <lineage>
        <taxon>Archaea</taxon>
        <taxon>Methanobacteriati</taxon>
        <taxon>Methanobacteriota</taxon>
        <taxon>Methanomada group</taxon>
        <taxon>Methanobacteria</taxon>
        <taxon>Methanobacteriales</taxon>
        <taxon>Methanobacteriaceae</taxon>
        <taxon>Methanobacterium</taxon>
    </lineage>
</organism>
<keyword evidence="3 6" id="KW-0812">Transmembrane</keyword>
<dbReference type="Gene3D" id="1.20.1080.10">
    <property type="entry name" value="Glycerol uptake facilitator protein"/>
    <property type="match status" value="1"/>
</dbReference>
<dbReference type="PANTHER" id="PTHR45724">
    <property type="entry name" value="AQUAPORIN NIP2-1"/>
    <property type="match status" value="1"/>
</dbReference>
<feature type="transmembrane region" description="Helical" evidence="6">
    <location>
        <begin position="142"/>
        <end position="162"/>
    </location>
</feature>
<dbReference type="AlphaFoldDB" id="A0A9E5A6P2"/>
<feature type="transmembrane region" description="Helical" evidence="6">
    <location>
        <begin position="100"/>
        <end position="122"/>
    </location>
</feature>
<dbReference type="RefSeq" id="WP_048082581.1">
    <property type="nucleotide sequence ID" value="NZ_JAPVER010000020.1"/>
</dbReference>
<dbReference type="EMBL" id="JAPVES010000030">
    <property type="protein sequence ID" value="MCZ3373511.1"/>
    <property type="molecule type" value="Genomic_DNA"/>
</dbReference>
<keyword evidence="2" id="KW-0813">Transport</keyword>
<feature type="transmembrane region" description="Helical" evidence="6">
    <location>
        <begin position="12"/>
        <end position="32"/>
    </location>
</feature>
<feature type="transmembrane region" description="Helical" evidence="6">
    <location>
        <begin position="218"/>
        <end position="243"/>
    </location>
</feature>
<name>A0A9E5A6P2_9EURY</name>
<evidence type="ECO:0000256" key="5">
    <source>
        <dbReference type="ARBA" id="ARBA00023136"/>
    </source>
</evidence>
<keyword evidence="5 6" id="KW-0472">Membrane</keyword>
<gene>
    <name evidence="8" type="ORF">O3H35_12760</name>
    <name evidence="7" type="ORF">O3H54_15730</name>
</gene>